<evidence type="ECO:0000313" key="2">
    <source>
        <dbReference type="EMBL" id="KAF2552764.1"/>
    </source>
</evidence>
<evidence type="ECO:0000313" key="3">
    <source>
        <dbReference type="Proteomes" id="UP000712281"/>
    </source>
</evidence>
<feature type="region of interest" description="Disordered" evidence="1">
    <location>
        <begin position="119"/>
        <end position="142"/>
    </location>
</feature>
<sequence length="163" mass="17767">MFGSCLDSSELAVSKAERISTWAGRSARAVGRSAKAAGRSDRTSCVLTWPTSSESLRILALKKYPKEKSMIGSNKEARSSAQSPVHALVKLDGKAKLQYGQIGHPTMVPAKAPFRTYAGRSSTQHGQSVRHGEKHEPQLKCSERPELHAKLVLCTDQWTAAHQ</sequence>
<organism evidence="2 3">
    <name type="scientific">Brassica cretica</name>
    <name type="common">Mustard</name>
    <dbReference type="NCBI Taxonomy" id="69181"/>
    <lineage>
        <taxon>Eukaryota</taxon>
        <taxon>Viridiplantae</taxon>
        <taxon>Streptophyta</taxon>
        <taxon>Embryophyta</taxon>
        <taxon>Tracheophyta</taxon>
        <taxon>Spermatophyta</taxon>
        <taxon>Magnoliopsida</taxon>
        <taxon>eudicotyledons</taxon>
        <taxon>Gunneridae</taxon>
        <taxon>Pentapetalae</taxon>
        <taxon>rosids</taxon>
        <taxon>malvids</taxon>
        <taxon>Brassicales</taxon>
        <taxon>Brassicaceae</taxon>
        <taxon>Brassiceae</taxon>
        <taxon>Brassica</taxon>
    </lineage>
</organism>
<reference evidence="2" key="1">
    <citation type="submission" date="2019-12" db="EMBL/GenBank/DDBJ databases">
        <title>Genome sequencing and annotation of Brassica cretica.</title>
        <authorList>
            <person name="Studholme D.J."/>
            <person name="Sarris P.F."/>
        </authorList>
    </citation>
    <scope>NUCLEOTIDE SEQUENCE</scope>
    <source>
        <strain evidence="2">PFS-001/15</strain>
        <tissue evidence="2">Leaf</tissue>
    </source>
</reference>
<dbReference type="Proteomes" id="UP000712281">
    <property type="component" value="Unassembled WGS sequence"/>
</dbReference>
<protein>
    <submittedName>
        <fullName evidence="2">Uncharacterized protein</fullName>
    </submittedName>
</protein>
<dbReference type="EMBL" id="QGKW02001988">
    <property type="protein sequence ID" value="KAF2552764.1"/>
    <property type="molecule type" value="Genomic_DNA"/>
</dbReference>
<proteinExistence type="predicted"/>
<gene>
    <name evidence="2" type="ORF">F2Q68_00034700</name>
</gene>
<comment type="caution">
    <text evidence="2">The sequence shown here is derived from an EMBL/GenBank/DDBJ whole genome shotgun (WGS) entry which is preliminary data.</text>
</comment>
<dbReference type="AlphaFoldDB" id="A0A8S9H7B1"/>
<name>A0A8S9H7B1_BRACR</name>
<feature type="compositionally biased region" description="Basic and acidic residues" evidence="1">
    <location>
        <begin position="130"/>
        <end position="142"/>
    </location>
</feature>
<evidence type="ECO:0000256" key="1">
    <source>
        <dbReference type="SAM" id="MobiDB-lite"/>
    </source>
</evidence>
<accession>A0A8S9H7B1</accession>